<organism evidence="1 3">
    <name type="scientific">Anabaenopsis elenkinii CCIBt3563</name>
    <dbReference type="NCBI Taxonomy" id="2779889"/>
    <lineage>
        <taxon>Bacteria</taxon>
        <taxon>Bacillati</taxon>
        <taxon>Cyanobacteriota</taxon>
        <taxon>Cyanophyceae</taxon>
        <taxon>Nostocales</taxon>
        <taxon>Nodulariaceae</taxon>
        <taxon>Anabaenopsis</taxon>
    </lineage>
</organism>
<reference evidence="3" key="1">
    <citation type="submission" date="2020-10" db="EMBL/GenBank/DDBJ databases">
        <title>Genome-based taxonomic classification of the species Anabaenopsis elenkinii.</title>
        <authorList>
            <person name="Delbaje E."/>
            <person name="Andreote A.P.D."/>
            <person name="Pellegrinetti T.A."/>
            <person name="Cruz R.B."/>
            <person name="Branco L.H.Z."/>
            <person name="Fiore M.F."/>
        </authorList>
    </citation>
    <scope>NUCLEOTIDE SEQUENCE [LARGE SCALE GENOMIC DNA]</scope>
    <source>
        <strain evidence="3">CCIBt3563</strain>
    </source>
</reference>
<evidence type="ECO:0000313" key="1">
    <source>
        <dbReference type="EMBL" id="QOV21595.1"/>
    </source>
</evidence>
<dbReference type="InterPro" id="IPR002636">
    <property type="entry name" value="DUF29"/>
</dbReference>
<dbReference type="AlphaFoldDB" id="A0A7U3NM97"/>
<dbReference type="RefSeq" id="WP_200987244.1">
    <property type="nucleotide sequence ID" value="NZ_CP063311.1"/>
</dbReference>
<dbReference type="Pfam" id="PF01724">
    <property type="entry name" value="DUF29"/>
    <property type="match status" value="1"/>
</dbReference>
<reference evidence="1" key="2">
    <citation type="journal article" date="2021" name="Int. J. Syst. Evol. Microbiol.">
        <title>Phylogenomic analysis of Anabaenopsis elenkinii (Nostocales, Cyanobacteria).</title>
        <authorList>
            <person name="Delbaje E."/>
            <person name="Andreote A.P.D."/>
            <person name="Pellegrinetti T.A."/>
            <person name="Cruz R.B."/>
            <person name="Branco L.H.Z."/>
            <person name="Fiore M.F."/>
        </authorList>
    </citation>
    <scope>NUCLEOTIDE SEQUENCE</scope>
    <source>
        <strain evidence="1">CCIBt3563</strain>
    </source>
</reference>
<evidence type="ECO:0000313" key="2">
    <source>
        <dbReference type="EMBL" id="QOV23320.1"/>
    </source>
</evidence>
<dbReference type="EMBL" id="CP063311">
    <property type="protein sequence ID" value="QOV23320.1"/>
    <property type="molecule type" value="Genomic_DNA"/>
</dbReference>
<keyword evidence="3" id="KW-1185">Reference proteome</keyword>
<dbReference type="KEGG" id="aee:IM676_12700"/>
<protein>
    <submittedName>
        <fullName evidence="1">DUF29 domain-containing protein</fullName>
    </submittedName>
</protein>
<name>A0A7U3NM97_9CYAN</name>
<accession>A0A7U3NM97</accession>
<dbReference type="EMBL" id="CP063311">
    <property type="protein sequence ID" value="QOV21595.1"/>
    <property type="molecule type" value="Genomic_DNA"/>
</dbReference>
<proteinExistence type="predicted"/>
<dbReference type="PANTHER" id="PTHR34235">
    <property type="entry name" value="SLR1203 PROTEIN-RELATED"/>
    <property type="match status" value="1"/>
</dbReference>
<sequence>MSQTLKETNNQLKNLYKQDFYQWIQTTVKNIRNQDLTFIDWENLLAELEDLGNEQKHQLENRLIVLFEHLLKLTYWHQERNYNSRGWKGTIIEQRKQIKKLLKRNPSLKPYLLEIFDEAYQDARDITVVKTGLEPKIFPVDIAFTTEQALDENWLPEEME</sequence>
<gene>
    <name evidence="2" type="ORF">IM676_03065</name>
    <name evidence="1" type="ORF">IM676_12700</name>
</gene>
<dbReference type="PANTHER" id="PTHR34235:SF3">
    <property type="entry name" value="SLR1203 PROTEIN"/>
    <property type="match status" value="1"/>
</dbReference>
<dbReference type="Gene3D" id="1.20.1220.20">
    <property type="entry name" value="Uncharcterised protein PF01724"/>
    <property type="match status" value="1"/>
</dbReference>
<dbReference type="Proteomes" id="UP000593846">
    <property type="component" value="Chromosome"/>
</dbReference>
<evidence type="ECO:0000313" key="3">
    <source>
        <dbReference type="Proteomes" id="UP000593846"/>
    </source>
</evidence>
<dbReference type="KEGG" id="aee:IM676_03065"/>